<dbReference type="Pfam" id="PF08877">
    <property type="entry name" value="MepB-like"/>
    <property type="match status" value="1"/>
</dbReference>
<dbReference type="PIRSF" id="PIRSF032285">
    <property type="entry name" value="UCP032285"/>
    <property type="match status" value="1"/>
</dbReference>
<accession>A0A940PG42</accession>
<dbReference type="RefSeq" id="WP_209531997.1">
    <property type="nucleotide sequence ID" value="NZ_JAEEGA010000021.1"/>
</dbReference>
<dbReference type="EMBL" id="JAEEGA010000021">
    <property type="protein sequence ID" value="MBP1043982.1"/>
    <property type="molecule type" value="Genomic_DNA"/>
</dbReference>
<dbReference type="InterPro" id="IPR011235">
    <property type="entry name" value="MepB-like"/>
</dbReference>
<dbReference type="AlphaFoldDB" id="A0A940PG42"/>
<evidence type="ECO:0000313" key="2">
    <source>
        <dbReference type="Proteomes" id="UP000674938"/>
    </source>
</evidence>
<keyword evidence="2" id="KW-1185">Reference proteome</keyword>
<evidence type="ECO:0000313" key="1">
    <source>
        <dbReference type="EMBL" id="MBP1043982.1"/>
    </source>
</evidence>
<gene>
    <name evidence="1" type="ORF">I6N95_23515</name>
</gene>
<protein>
    <submittedName>
        <fullName evidence="1">MepB family protein</fullName>
    </submittedName>
</protein>
<reference evidence="1" key="1">
    <citation type="submission" date="2020-12" db="EMBL/GenBank/DDBJ databases">
        <title>Vagococcus allomyrinae sp. nov. and Enterococcus lavae sp. nov., isolated from the larvae of Allomyrina dichotoma.</title>
        <authorList>
            <person name="Lee S.D."/>
        </authorList>
    </citation>
    <scope>NUCLEOTIDE SEQUENCE</scope>
    <source>
        <strain evidence="1">BWB3-3</strain>
    </source>
</reference>
<sequence>MTDFRQSLAVVQKELYQTLTPDKVSSESQNQEYGAGQFWLETTSVRYRVAKITPKKTGQFVAFWYKHQGKNTPYSATDSPDVLVVNTFTSERFGQFVFPKEELIRRGILSQEKPGKMAMRVYPVWDQPTSSQALATQKWQRPYFIEFGPDLFVDQKRLRQLYQLD</sequence>
<dbReference type="Gene3D" id="3.40.1350.140">
    <property type="entry name" value="MepB-like"/>
    <property type="match status" value="1"/>
</dbReference>
<dbReference type="Proteomes" id="UP000674938">
    <property type="component" value="Unassembled WGS sequence"/>
</dbReference>
<comment type="caution">
    <text evidence="1">The sequence shown here is derived from an EMBL/GenBank/DDBJ whole genome shotgun (WGS) entry which is preliminary data.</text>
</comment>
<organism evidence="1 2">
    <name type="scientific">Vagococcus allomyrinae</name>
    <dbReference type="NCBI Taxonomy" id="2794353"/>
    <lineage>
        <taxon>Bacteria</taxon>
        <taxon>Bacillati</taxon>
        <taxon>Bacillota</taxon>
        <taxon>Bacilli</taxon>
        <taxon>Lactobacillales</taxon>
        <taxon>Enterococcaceae</taxon>
        <taxon>Vagococcus</taxon>
    </lineage>
</organism>
<proteinExistence type="predicted"/>
<name>A0A940PG42_9ENTE</name>
<dbReference type="InterPro" id="IPR038231">
    <property type="entry name" value="MepB-like_sf"/>
</dbReference>